<feature type="signal peptide" evidence="1">
    <location>
        <begin position="1"/>
        <end position="21"/>
    </location>
</feature>
<dbReference type="EMBL" id="GACK01004416">
    <property type="protein sequence ID" value="JAA60618.1"/>
    <property type="molecule type" value="mRNA"/>
</dbReference>
<dbReference type="AlphaFoldDB" id="L7MBQ5"/>
<sequence>MMKVNTACLVICLLSSTMTQAKYEFDVKKYVDSALQKLKEVVRRVNTNETVVLRDFSRPENHTVIARFSLGTVRGLESLTRRKRQTCRVEEHTERHNVLCHVKFTDLLCILPRVDRKIYALSVHAKGWIMFRLYKDSPDIRTLMLILPKPFEYAISEKDSAGRDIIGPLSSVPTQYNPTGDNIKGVYTDALHYYLTQGVLIECLKEALKEAADEIKPSVK</sequence>
<accession>L7MBQ5</accession>
<name>L7MBQ5_RHIPC</name>
<evidence type="ECO:0000313" key="2">
    <source>
        <dbReference type="EMBL" id="JAA60618.1"/>
    </source>
</evidence>
<keyword evidence="1" id="KW-0732">Signal</keyword>
<evidence type="ECO:0000256" key="1">
    <source>
        <dbReference type="SAM" id="SignalP"/>
    </source>
</evidence>
<proteinExistence type="evidence at transcript level"/>
<feature type="chain" id="PRO_5003981208" evidence="1">
    <location>
        <begin position="22"/>
        <end position="220"/>
    </location>
</feature>
<reference evidence="2" key="1">
    <citation type="submission" date="2012-11" db="EMBL/GenBank/DDBJ databases">
        <authorList>
            <person name="Lucero-Rivera Y.E."/>
            <person name="Tovar-Ramirez D."/>
        </authorList>
    </citation>
    <scope>NUCLEOTIDE SEQUENCE</scope>
    <source>
        <tissue evidence="2">Salivary gland</tissue>
    </source>
</reference>
<organism evidence="2">
    <name type="scientific">Rhipicephalus pulchellus</name>
    <name type="common">Yellow backed tick</name>
    <name type="synonym">Dermacentor pulchellus</name>
    <dbReference type="NCBI Taxonomy" id="72859"/>
    <lineage>
        <taxon>Eukaryota</taxon>
        <taxon>Metazoa</taxon>
        <taxon>Ecdysozoa</taxon>
        <taxon>Arthropoda</taxon>
        <taxon>Chelicerata</taxon>
        <taxon>Arachnida</taxon>
        <taxon>Acari</taxon>
        <taxon>Parasitiformes</taxon>
        <taxon>Ixodida</taxon>
        <taxon>Ixodoidea</taxon>
        <taxon>Ixodidae</taxon>
        <taxon>Rhipicephalinae</taxon>
        <taxon>Rhipicephalus</taxon>
        <taxon>Rhipicephalus</taxon>
    </lineage>
</organism>
<reference evidence="2" key="2">
    <citation type="journal article" date="2015" name="J. Proteomics">
        <title>Sexual differences in the sialomes of the zebra tick, Rhipicephalus pulchellus.</title>
        <authorList>
            <person name="Tan A.W."/>
            <person name="Francischetti I.M."/>
            <person name="Slovak M."/>
            <person name="Kini R.M."/>
            <person name="Ribeiro J.M."/>
        </authorList>
    </citation>
    <scope>NUCLEOTIDE SEQUENCE</scope>
    <source>
        <tissue evidence="2">Salivary gland</tissue>
    </source>
</reference>
<protein>
    <submittedName>
        <fullName evidence="2">Putative secreted peptide</fullName>
    </submittedName>
</protein>